<evidence type="ECO:0000313" key="3">
    <source>
        <dbReference type="Proteomes" id="UP000254405"/>
    </source>
</evidence>
<keyword evidence="1" id="KW-1133">Transmembrane helix</keyword>
<sequence length="36" mass="3712">MAPRARAGGSGSFFFEIDLHGALTVLAFAAIPLAVH</sequence>
<keyword evidence="1" id="KW-0472">Membrane</keyword>
<keyword evidence="1" id="KW-0812">Transmembrane</keyword>
<reference evidence="2 3" key="1">
    <citation type="submission" date="2018-06" db="EMBL/GenBank/DDBJ databases">
        <authorList>
            <consortium name="Pathogen Informatics"/>
            <person name="Doyle S."/>
        </authorList>
    </citation>
    <scope>NUCLEOTIDE SEQUENCE [LARGE SCALE GENOMIC DNA]</scope>
    <source>
        <strain evidence="2 3">NCTC8985</strain>
    </source>
</reference>
<name>A0A376TTP2_ECOLX</name>
<dbReference type="EMBL" id="UGCO01000001">
    <property type="protein sequence ID" value="STI80081.1"/>
    <property type="molecule type" value="Genomic_DNA"/>
</dbReference>
<feature type="transmembrane region" description="Helical" evidence="1">
    <location>
        <begin position="12"/>
        <end position="35"/>
    </location>
</feature>
<proteinExistence type="predicted"/>
<dbReference type="AlphaFoldDB" id="A0A376TTP2"/>
<evidence type="ECO:0000313" key="2">
    <source>
        <dbReference type="EMBL" id="STI80081.1"/>
    </source>
</evidence>
<organism evidence="2 3">
    <name type="scientific">Escherichia coli</name>
    <dbReference type="NCBI Taxonomy" id="562"/>
    <lineage>
        <taxon>Bacteria</taxon>
        <taxon>Pseudomonadati</taxon>
        <taxon>Pseudomonadota</taxon>
        <taxon>Gammaproteobacteria</taxon>
        <taxon>Enterobacterales</taxon>
        <taxon>Enterobacteriaceae</taxon>
        <taxon>Escherichia</taxon>
    </lineage>
</organism>
<evidence type="ECO:0000256" key="1">
    <source>
        <dbReference type="SAM" id="Phobius"/>
    </source>
</evidence>
<accession>A0A376TTP2</accession>
<dbReference type="Proteomes" id="UP000254405">
    <property type="component" value="Unassembled WGS sequence"/>
</dbReference>
<gene>
    <name evidence="2" type="ORF">NCTC8985_05495</name>
</gene>
<protein>
    <submittedName>
        <fullName evidence="2">Uncharacterized protein</fullName>
    </submittedName>
</protein>